<dbReference type="Gene3D" id="2.20.25.100">
    <property type="entry name" value="Zn-binding ribosomal proteins"/>
    <property type="match status" value="1"/>
</dbReference>
<proteinExistence type="predicted"/>
<dbReference type="AlphaFoldDB" id="A0A426YGV6"/>
<evidence type="ECO:0000256" key="3">
    <source>
        <dbReference type="ARBA" id="ARBA00023274"/>
    </source>
</evidence>
<accession>A0A426YGV6</accession>
<evidence type="ECO:0000313" key="5">
    <source>
        <dbReference type="Proteomes" id="UP000287651"/>
    </source>
</evidence>
<evidence type="ECO:0000256" key="2">
    <source>
        <dbReference type="ARBA" id="ARBA00022980"/>
    </source>
</evidence>
<dbReference type="PANTHER" id="PTHR11594">
    <property type="entry name" value="40S RIBOSOMAL PROTEIN S27"/>
    <property type="match status" value="1"/>
</dbReference>
<name>A0A426YGV6_ENSVE</name>
<dbReference type="GO" id="GO:0005840">
    <property type="term" value="C:ribosome"/>
    <property type="evidence" value="ECO:0007669"/>
    <property type="project" value="UniProtKB-KW"/>
</dbReference>
<evidence type="ECO:0000256" key="1">
    <source>
        <dbReference type="ARBA" id="ARBA00022833"/>
    </source>
</evidence>
<evidence type="ECO:0000313" key="4">
    <source>
        <dbReference type="EMBL" id="RRT50958.1"/>
    </source>
</evidence>
<dbReference type="EMBL" id="AMZH03012474">
    <property type="protein sequence ID" value="RRT50958.1"/>
    <property type="molecule type" value="Genomic_DNA"/>
</dbReference>
<dbReference type="GO" id="GO:0003735">
    <property type="term" value="F:structural constituent of ribosome"/>
    <property type="evidence" value="ECO:0007669"/>
    <property type="project" value="InterPro"/>
</dbReference>
<sequence>MWLPSSLADYYCNTSQVHGYLSADQMIPVRHKQVDEEHAAHIIDLKRDVPQLEAGKTVASDFIREPIFYSPANQDCSDVFPSCPEGSGMLSSYTHQHMNSVRQPALHFLMPNDSFTDSGQFVSPFQGPTQLLGQGEVWEKGPHMHKQTVNGSAYSTGRYASKRQFPPAHRHDFSSMYSSGNSGSVGYNWFPDENQEAYHNWSGVATSSGSPSVAVGKNADGNLFSVFSNGSALNRRFGTRELGVPSPASRFLSVLVAAVAAAQGSDKMVLPNDVDLLNPPAELEKRRHKLKRLVQSPNSFFMVIPNSFVVVFSSSPPPTPRLSWFVETARPCCASRLAGAQSSPKAALSGERATELGICSSPFPLADSEKLETRGVSCS</sequence>
<dbReference type="Proteomes" id="UP000287651">
    <property type="component" value="Unassembled WGS sequence"/>
</dbReference>
<comment type="caution">
    <text evidence="4">The sequence shown here is derived from an EMBL/GenBank/DDBJ whole genome shotgun (WGS) entry which is preliminary data.</text>
</comment>
<keyword evidence="1" id="KW-0862">Zinc</keyword>
<dbReference type="GO" id="GO:0006412">
    <property type="term" value="P:translation"/>
    <property type="evidence" value="ECO:0007669"/>
    <property type="project" value="InterPro"/>
</dbReference>
<gene>
    <name evidence="4" type="ORF">B296_00051407</name>
</gene>
<protein>
    <submittedName>
        <fullName evidence="4">Uncharacterized protein</fullName>
    </submittedName>
</protein>
<dbReference type="GO" id="GO:1990904">
    <property type="term" value="C:ribonucleoprotein complex"/>
    <property type="evidence" value="ECO:0007669"/>
    <property type="project" value="UniProtKB-KW"/>
</dbReference>
<keyword evidence="2" id="KW-0689">Ribosomal protein</keyword>
<reference evidence="4 5" key="1">
    <citation type="journal article" date="2014" name="Agronomy (Basel)">
        <title>A Draft Genome Sequence for Ensete ventricosum, the Drought-Tolerant Tree Against Hunger.</title>
        <authorList>
            <person name="Harrison J."/>
            <person name="Moore K.A."/>
            <person name="Paszkiewicz K."/>
            <person name="Jones T."/>
            <person name="Grant M."/>
            <person name="Ambacheew D."/>
            <person name="Muzemil S."/>
            <person name="Studholme D.J."/>
        </authorList>
    </citation>
    <scope>NUCLEOTIDE SEQUENCE [LARGE SCALE GENOMIC DNA]</scope>
</reference>
<dbReference type="InterPro" id="IPR023407">
    <property type="entry name" value="Ribosomal_eS27_Zn-bd_dom_sf"/>
</dbReference>
<dbReference type="InterPro" id="IPR000592">
    <property type="entry name" value="Ribosomal_eS27"/>
</dbReference>
<keyword evidence="3" id="KW-0687">Ribonucleoprotein</keyword>
<organism evidence="4 5">
    <name type="scientific">Ensete ventricosum</name>
    <name type="common">Abyssinian banana</name>
    <name type="synonym">Musa ensete</name>
    <dbReference type="NCBI Taxonomy" id="4639"/>
    <lineage>
        <taxon>Eukaryota</taxon>
        <taxon>Viridiplantae</taxon>
        <taxon>Streptophyta</taxon>
        <taxon>Embryophyta</taxon>
        <taxon>Tracheophyta</taxon>
        <taxon>Spermatophyta</taxon>
        <taxon>Magnoliopsida</taxon>
        <taxon>Liliopsida</taxon>
        <taxon>Zingiberales</taxon>
        <taxon>Musaceae</taxon>
        <taxon>Ensete</taxon>
    </lineage>
</organism>